<organism evidence="2 3">
    <name type="scientific">Solanum commersonii</name>
    <name type="common">Commerson's wild potato</name>
    <name type="synonym">Commerson's nightshade</name>
    <dbReference type="NCBI Taxonomy" id="4109"/>
    <lineage>
        <taxon>Eukaryota</taxon>
        <taxon>Viridiplantae</taxon>
        <taxon>Streptophyta</taxon>
        <taxon>Embryophyta</taxon>
        <taxon>Tracheophyta</taxon>
        <taxon>Spermatophyta</taxon>
        <taxon>Magnoliopsida</taxon>
        <taxon>eudicotyledons</taxon>
        <taxon>Gunneridae</taxon>
        <taxon>Pentapetalae</taxon>
        <taxon>asterids</taxon>
        <taxon>lamiids</taxon>
        <taxon>Solanales</taxon>
        <taxon>Solanaceae</taxon>
        <taxon>Solanoideae</taxon>
        <taxon>Solaneae</taxon>
        <taxon>Solanum</taxon>
    </lineage>
</organism>
<gene>
    <name evidence="2" type="ORF">H5410_037690</name>
</gene>
<evidence type="ECO:0000313" key="2">
    <source>
        <dbReference type="EMBL" id="KAG5596458.1"/>
    </source>
</evidence>
<dbReference type="Proteomes" id="UP000824120">
    <property type="component" value="Chromosome 7"/>
</dbReference>
<evidence type="ECO:0000256" key="1">
    <source>
        <dbReference type="SAM" id="MobiDB-lite"/>
    </source>
</evidence>
<sequence>MEMLEPVLLRSPAATEIAGALSDFIYNSDAGYGGIEKQKLLLLMYIYNVVPCLFLRSSWQNSRVSNYRQSRPRSPKNCQTNDIGFKFDEVILYWKIPYSSITKHNSKRGKFHVFHSGHIVTWIQNREVMYNGIALDLLGECLFYNLIGWLSKRAHKTKIPVAARRQLPEHEQEQSHLQSEFAEEETPLKLGCSDATTQPDENKNRNNKMKK</sequence>
<evidence type="ECO:0000313" key="3">
    <source>
        <dbReference type="Proteomes" id="UP000824120"/>
    </source>
</evidence>
<dbReference type="EMBL" id="JACXVP010000007">
    <property type="protein sequence ID" value="KAG5596458.1"/>
    <property type="molecule type" value="Genomic_DNA"/>
</dbReference>
<comment type="caution">
    <text evidence="2">The sequence shown here is derived from an EMBL/GenBank/DDBJ whole genome shotgun (WGS) entry which is preliminary data.</text>
</comment>
<protein>
    <submittedName>
        <fullName evidence="2">Uncharacterized protein</fullName>
    </submittedName>
</protein>
<dbReference type="AlphaFoldDB" id="A0A9J5Y8P3"/>
<proteinExistence type="predicted"/>
<keyword evidence="3" id="KW-1185">Reference proteome</keyword>
<feature type="region of interest" description="Disordered" evidence="1">
    <location>
        <begin position="167"/>
        <end position="211"/>
    </location>
</feature>
<reference evidence="2 3" key="1">
    <citation type="submission" date="2020-09" db="EMBL/GenBank/DDBJ databases">
        <title>De no assembly of potato wild relative species, Solanum commersonii.</title>
        <authorList>
            <person name="Cho K."/>
        </authorList>
    </citation>
    <scope>NUCLEOTIDE SEQUENCE [LARGE SCALE GENOMIC DNA]</scope>
    <source>
        <strain evidence="2">LZ3.2</strain>
        <tissue evidence="2">Leaf</tissue>
    </source>
</reference>
<accession>A0A9J5Y8P3</accession>
<name>A0A9J5Y8P3_SOLCO</name>